<sequence length="122" mass="12615">MWDYSAAMATMHIGMFAAAVISTSLVVGVPAHADAGSDFLAMVSAEGINVGDTPADVQVTLATAAEICELIHFGYTPQVAGRQVKYVFPNATPQQTASFVDAAQAKLCPAQFTPLQPGGGGW</sequence>
<name>A0A051TWH7_9MYCO</name>
<dbReference type="EMBL" id="JLXW01000010">
    <property type="protein sequence ID" value="KBZ60983.1"/>
    <property type="molecule type" value="Genomic_DNA"/>
</dbReference>
<proteinExistence type="predicted"/>
<evidence type="ECO:0000259" key="1">
    <source>
        <dbReference type="Pfam" id="PF05305"/>
    </source>
</evidence>
<dbReference type="Pfam" id="PF05305">
    <property type="entry name" value="DUF732"/>
    <property type="match status" value="1"/>
</dbReference>
<feature type="domain" description="DUF732" evidence="1">
    <location>
        <begin position="38"/>
        <end position="109"/>
    </location>
</feature>
<dbReference type="HOGENOM" id="CLU_2024196_0_0_11"/>
<evidence type="ECO:0000313" key="3">
    <source>
        <dbReference type="Proteomes" id="UP000025947"/>
    </source>
</evidence>
<dbReference type="InterPro" id="IPR007969">
    <property type="entry name" value="DUF732"/>
</dbReference>
<organism evidence="2 3">
    <name type="scientific">Mycobacterium [tuberculosis] TKK-01-0051</name>
    <dbReference type="NCBI Taxonomy" id="1324261"/>
    <lineage>
        <taxon>Bacteria</taxon>
        <taxon>Bacillati</taxon>
        <taxon>Actinomycetota</taxon>
        <taxon>Actinomycetes</taxon>
        <taxon>Mycobacteriales</taxon>
        <taxon>Mycobacteriaceae</taxon>
        <taxon>Mycobacterium</taxon>
        <taxon>Mycobacterium avium complex (MAC)</taxon>
    </lineage>
</organism>
<keyword evidence="3" id="KW-1185">Reference proteome</keyword>
<protein>
    <recommendedName>
        <fullName evidence="1">DUF732 domain-containing protein</fullName>
    </recommendedName>
</protein>
<dbReference type="Proteomes" id="UP000025947">
    <property type="component" value="Unassembled WGS sequence"/>
</dbReference>
<reference evidence="2 3" key="1">
    <citation type="submission" date="2014-04" db="EMBL/GenBank/DDBJ databases">
        <title>The Genome Sequence of Mycobacterium tuberculosis TKK-01-0051.</title>
        <authorList>
            <consortium name="The Broad Institute Genomics Platform"/>
            <consortium name="The Broad Institute Genome Sequencing Center for Infectious Disease"/>
            <person name="Earl A.M."/>
            <person name="Cohen K."/>
            <person name="Pym A."/>
            <person name="Bishai W."/>
            <person name="Maharaj K."/>
            <person name="Desjardins C."/>
            <person name="Abeel T."/>
            <person name="Young S."/>
            <person name="Zeng Q."/>
            <person name="Gargeya S."/>
            <person name="Abouelleil A."/>
            <person name="Alvarado L."/>
            <person name="Chapman S.B."/>
            <person name="Gainer-Dewar J."/>
            <person name="Goldberg J."/>
            <person name="Griggs A."/>
            <person name="Gujja S."/>
            <person name="Hansen M."/>
            <person name="Howarth C."/>
            <person name="Imamovic A."/>
            <person name="Larimer J."/>
            <person name="Murphy C."/>
            <person name="Naylor J."/>
            <person name="Pearson M."/>
            <person name="Poon T.W."/>
            <person name="Priest M."/>
            <person name="Roberts A."/>
            <person name="Saif S."/>
            <person name="Shea T."/>
            <person name="Sykes S."/>
            <person name="Wortman J."/>
            <person name="Nusbaum C."/>
            <person name="Birren B."/>
        </authorList>
    </citation>
    <scope>NUCLEOTIDE SEQUENCE [LARGE SCALE GENOMIC DNA]</scope>
    <source>
        <strain evidence="2 3">TKK-01-0051</strain>
    </source>
</reference>
<evidence type="ECO:0000313" key="2">
    <source>
        <dbReference type="EMBL" id="KBZ60983.1"/>
    </source>
</evidence>
<dbReference type="AlphaFoldDB" id="A0A051TWH7"/>
<gene>
    <name evidence="2" type="ORF">K875_03934</name>
</gene>
<comment type="caution">
    <text evidence="2">The sequence shown here is derived from an EMBL/GenBank/DDBJ whole genome shotgun (WGS) entry which is preliminary data.</text>
</comment>
<accession>A0A051TWH7</accession>
<dbReference type="PATRIC" id="fig|1324261.3.peg.3971"/>